<dbReference type="Proteomes" id="UP000309997">
    <property type="component" value="Unassembled WGS sequence"/>
</dbReference>
<gene>
    <name evidence="1" type="ORF">D5086_032385</name>
</gene>
<comment type="caution">
    <text evidence="1">The sequence shown here is derived from an EMBL/GenBank/DDBJ whole genome shotgun (WGS) entry which is preliminary data.</text>
</comment>
<name>A0ACC4ALB3_POPAL</name>
<keyword evidence="2" id="KW-1185">Reference proteome</keyword>
<reference evidence="1 2" key="1">
    <citation type="journal article" date="2024" name="Plant Biotechnol. J.">
        <title>Genome and CRISPR/Cas9 system of a widespread forest tree (Populus alba) in the world.</title>
        <authorList>
            <person name="Liu Y.J."/>
            <person name="Jiang P.F."/>
            <person name="Han X.M."/>
            <person name="Li X.Y."/>
            <person name="Wang H.M."/>
            <person name="Wang Y.J."/>
            <person name="Wang X.X."/>
            <person name="Zeng Q.Y."/>
        </authorList>
    </citation>
    <scope>NUCLEOTIDE SEQUENCE [LARGE SCALE GENOMIC DNA]</scope>
    <source>
        <strain evidence="2">cv. PAL-ZL1</strain>
    </source>
</reference>
<dbReference type="EMBL" id="RCHU02000018">
    <property type="protein sequence ID" value="KAL3566970.1"/>
    <property type="molecule type" value="Genomic_DNA"/>
</dbReference>
<organism evidence="1 2">
    <name type="scientific">Populus alba</name>
    <name type="common">White poplar</name>
    <dbReference type="NCBI Taxonomy" id="43335"/>
    <lineage>
        <taxon>Eukaryota</taxon>
        <taxon>Viridiplantae</taxon>
        <taxon>Streptophyta</taxon>
        <taxon>Embryophyta</taxon>
        <taxon>Tracheophyta</taxon>
        <taxon>Spermatophyta</taxon>
        <taxon>Magnoliopsida</taxon>
        <taxon>eudicotyledons</taxon>
        <taxon>Gunneridae</taxon>
        <taxon>Pentapetalae</taxon>
        <taxon>rosids</taxon>
        <taxon>fabids</taxon>
        <taxon>Malpighiales</taxon>
        <taxon>Salicaceae</taxon>
        <taxon>Saliceae</taxon>
        <taxon>Populus</taxon>
    </lineage>
</organism>
<evidence type="ECO:0000313" key="1">
    <source>
        <dbReference type="EMBL" id="KAL3566970.1"/>
    </source>
</evidence>
<evidence type="ECO:0000313" key="2">
    <source>
        <dbReference type="Proteomes" id="UP000309997"/>
    </source>
</evidence>
<sequence>MAKIEMSLWSSGDEGIEISKKQRKKGKKEKLLNGPESRDVRNRELRRKGEKEVLLEQVTYGGDEVVSRCLIVDGYVGVSSGGEAS</sequence>
<proteinExistence type="predicted"/>
<protein>
    <submittedName>
        <fullName evidence="1">Uncharacterized protein</fullName>
    </submittedName>
</protein>
<accession>A0ACC4ALB3</accession>